<keyword evidence="3" id="KW-1185">Reference proteome</keyword>
<proteinExistence type="predicted"/>
<keyword evidence="1" id="KW-0472">Membrane</keyword>
<feature type="transmembrane region" description="Helical" evidence="1">
    <location>
        <begin position="75"/>
        <end position="97"/>
    </location>
</feature>
<sequence>MICKCNKQIVGFLIGLVVPLIFSFLLFKGRYHGDLGFDDFAITMFKLQSLGKLVSVSVLPNLLIFFVAIWTERLLAARGIVIATLLYTLATVVLYFLR</sequence>
<comment type="caution">
    <text evidence="2">The sequence shown here is derived from an EMBL/GenBank/DDBJ whole genome shotgun (WGS) entry which is preliminary data.</text>
</comment>
<feature type="transmembrane region" description="Helical" evidence="1">
    <location>
        <begin position="9"/>
        <end position="27"/>
    </location>
</feature>
<protein>
    <submittedName>
        <fullName evidence="2">Uncharacterized protein</fullName>
    </submittedName>
</protein>
<reference evidence="2 3" key="1">
    <citation type="submission" date="2018-07" db="EMBL/GenBank/DDBJ databases">
        <title>Freshwater and sediment microbial communities from various areas in North America, analyzing microbe dynamics in response to fracking.</title>
        <authorList>
            <person name="Lamendella R."/>
        </authorList>
    </citation>
    <scope>NUCLEOTIDE SEQUENCE [LARGE SCALE GENOMIC DNA]</scope>
    <source>
        <strain evidence="2 3">160A</strain>
    </source>
</reference>
<keyword evidence="1" id="KW-0812">Transmembrane</keyword>
<evidence type="ECO:0000256" key="1">
    <source>
        <dbReference type="SAM" id="Phobius"/>
    </source>
</evidence>
<evidence type="ECO:0000313" key="3">
    <source>
        <dbReference type="Proteomes" id="UP000252733"/>
    </source>
</evidence>
<organism evidence="2 3">
    <name type="scientific">Marinilabilia salmonicolor</name>
    <dbReference type="NCBI Taxonomy" id="989"/>
    <lineage>
        <taxon>Bacteria</taxon>
        <taxon>Pseudomonadati</taxon>
        <taxon>Bacteroidota</taxon>
        <taxon>Bacteroidia</taxon>
        <taxon>Marinilabiliales</taxon>
        <taxon>Marinilabiliaceae</taxon>
        <taxon>Marinilabilia</taxon>
    </lineage>
</organism>
<name>A0A368UNW5_9BACT</name>
<dbReference type="AlphaFoldDB" id="A0A368UNW5"/>
<accession>A0A368UNW5</accession>
<keyword evidence="1" id="KW-1133">Transmembrane helix</keyword>
<feature type="transmembrane region" description="Helical" evidence="1">
    <location>
        <begin position="47"/>
        <end position="68"/>
    </location>
</feature>
<dbReference type="EMBL" id="QPIZ01000022">
    <property type="protein sequence ID" value="RCW30393.1"/>
    <property type="molecule type" value="Genomic_DNA"/>
</dbReference>
<evidence type="ECO:0000313" key="2">
    <source>
        <dbReference type="EMBL" id="RCW30393.1"/>
    </source>
</evidence>
<gene>
    <name evidence="2" type="ORF">DFO77_12243</name>
</gene>
<dbReference type="Proteomes" id="UP000252733">
    <property type="component" value="Unassembled WGS sequence"/>
</dbReference>